<sequence length="198" mass="21462">MSERQVLRGFLANVDVLPPLIVTFQFNPASISDNKAVSYADRAETIGSNAPGKVYTGGGHRTISFDLKLHGLEEGTNKLNPTPLDNGVSTELAKLRSFLYPKADAWATLSGLFGGGSEGTRISAPPTCYFGFGTRILECVLTDLRVSETQFNSLLAPVRADVGVTLVVIEETESALYEFDKQHRNVLAALGLQNIRLF</sequence>
<evidence type="ECO:0000313" key="3">
    <source>
        <dbReference type="Proteomes" id="UP001217485"/>
    </source>
</evidence>
<name>A0ABT5C038_9BACT</name>
<reference evidence="2 3" key="1">
    <citation type="submission" date="2023-01" db="EMBL/GenBank/DDBJ databases">
        <title>Minimal conservation of predation-associated metabolite biosynthetic gene clusters underscores biosynthetic potential of Myxococcota including descriptions for ten novel species: Archangium lansinium sp. nov., Myxococcus landrumus sp. nov., Nannocystis bai.</title>
        <authorList>
            <person name="Ahearne A."/>
            <person name="Stevens C."/>
            <person name="Dowd S."/>
        </authorList>
    </citation>
    <scope>NUCLEOTIDE SEQUENCE [LARGE SCALE GENOMIC DNA]</scope>
    <source>
        <strain evidence="2 3">WIWO2</strain>
    </source>
</reference>
<evidence type="ECO:0000313" key="2">
    <source>
        <dbReference type="EMBL" id="MDC0679043.1"/>
    </source>
</evidence>
<proteinExistence type="predicted"/>
<dbReference type="InterPro" id="IPR045361">
    <property type="entry name" value="CIS_tube_prot_N"/>
</dbReference>
<dbReference type="RefSeq" id="WP_272095978.1">
    <property type="nucleotide sequence ID" value="NZ_JAQNDK010000002.1"/>
</dbReference>
<dbReference type="Pfam" id="PF19266">
    <property type="entry name" value="CIS_tube"/>
    <property type="match status" value="1"/>
</dbReference>
<organism evidence="2 3">
    <name type="scientific">Sorangium atrum</name>
    <dbReference type="NCBI Taxonomy" id="2995308"/>
    <lineage>
        <taxon>Bacteria</taxon>
        <taxon>Pseudomonadati</taxon>
        <taxon>Myxococcota</taxon>
        <taxon>Polyangia</taxon>
        <taxon>Polyangiales</taxon>
        <taxon>Polyangiaceae</taxon>
        <taxon>Sorangium</taxon>
    </lineage>
</organism>
<protein>
    <recommendedName>
        <fullName evidence="1">Contractile injection system tube protein N-terminal domain-containing protein</fullName>
    </recommendedName>
</protein>
<comment type="caution">
    <text evidence="2">The sequence shown here is derived from an EMBL/GenBank/DDBJ whole genome shotgun (WGS) entry which is preliminary data.</text>
</comment>
<accession>A0ABT5C038</accession>
<dbReference type="EMBL" id="JAQNDK010000002">
    <property type="protein sequence ID" value="MDC0679043.1"/>
    <property type="molecule type" value="Genomic_DNA"/>
</dbReference>
<keyword evidence="3" id="KW-1185">Reference proteome</keyword>
<gene>
    <name evidence="2" type="ORF">POL72_14970</name>
</gene>
<dbReference type="Proteomes" id="UP001217485">
    <property type="component" value="Unassembled WGS sequence"/>
</dbReference>
<feature type="domain" description="Contractile injection system tube protein N-terminal" evidence="1">
    <location>
        <begin position="22"/>
        <end position="171"/>
    </location>
</feature>
<evidence type="ECO:0000259" key="1">
    <source>
        <dbReference type="Pfam" id="PF19266"/>
    </source>
</evidence>